<dbReference type="Proteomes" id="UP000249522">
    <property type="component" value="Unassembled WGS sequence"/>
</dbReference>
<dbReference type="NCBIfam" id="NF001753">
    <property type="entry name" value="PRK00481.1-3"/>
    <property type="match status" value="1"/>
</dbReference>
<dbReference type="EMBL" id="QKRB01000060">
    <property type="protein sequence ID" value="PZD93065.1"/>
    <property type="molecule type" value="Genomic_DNA"/>
</dbReference>
<dbReference type="Pfam" id="PF02146">
    <property type="entry name" value="SIR2"/>
    <property type="match status" value="1"/>
</dbReference>
<evidence type="ECO:0000313" key="6">
    <source>
        <dbReference type="EMBL" id="PZD93065.1"/>
    </source>
</evidence>
<dbReference type="GO" id="GO:0017136">
    <property type="term" value="F:histone deacetylase activity, NAD-dependent"/>
    <property type="evidence" value="ECO:0007669"/>
    <property type="project" value="TreeGrafter"/>
</dbReference>
<dbReference type="PANTHER" id="PTHR11085">
    <property type="entry name" value="NAD-DEPENDENT PROTEIN DEACYLASE SIRTUIN-5, MITOCHONDRIAL-RELATED"/>
    <property type="match status" value="1"/>
</dbReference>
<evidence type="ECO:0000256" key="3">
    <source>
        <dbReference type="ARBA" id="ARBA00023027"/>
    </source>
</evidence>
<dbReference type="GO" id="GO:0046872">
    <property type="term" value="F:metal ion binding"/>
    <property type="evidence" value="ECO:0007669"/>
    <property type="project" value="UniProtKB-KW"/>
</dbReference>
<evidence type="ECO:0000256" key="4">
    <source>
        <dbReference type="PROSITE-ProRule" id="PRU00236"/>
    </source>
</evidence>
<keyword evidence="4" id="KW-0862">Zinc</keyword>
<dbReference type="InterPro" id="IPR029035">
    <property type="entry name" value="DHS-like_NAD/FAD-binding_dom"/>
</dbReference>
<keyword evidence="3" id="KW-0520">NAD</keyword>
<evidence type="ECO:0000256" key="2">
    <source>
        <dbReference type="ARBA" id="ARBA00022679"/>
    </source>
</evidence>
<dbReference type="InterPro" id="IPR003000">
    <property type="entry name" value="Sirtuin"/>
</dbReference>
<protein>
    <recommendedName>
        <fullName evidence="1">protein acetyllysine N-acetyltransferase</fullName>
        <ecNumber evidence="1">2.3.1.286</ecNumber>
    </recommendedName>
</protein>
<evidence type="ECO:0000256" key="1">
    <source>
        <dbReference type="ARBA" id="ARBA00012928"/>
    </source>
</evidence>
<keyword evidence="4" id="KW-0479">Metal-binding</keyword>
<accession>A0A2W1LDC1</accession>
<dbReference type="AlphaFoldDB" id="A0A2W1LDC1"/>
<feature type="binding site" evidence="4">
    <location>
        <position position="127"/>
    </location>
    <ligand>
        <name>Zn(2+)</name>
        <dbReference type="ChEBI" id="CHEBI:29105"/>
    </ligand>
</feature>
<evidence type="ECO:0000313" key="7">
    <source>
        <dbReference type="Proteomes" id="UP000249522"/>
    </source>
</evidence>
<feature type="binding site" evidence="4">
    <location>
        <position position="144"/>
    </location>
    <ligand>
        <name>Zn(2+)</name>
        <dbReference type="ChEBI" id="CHEBI:29105"/>
    </ligand>
</feature>
<dbReference type="InterPro" id="IPR050134">
    <property type="entry name" value="NAD-dep_sirtuin_deacylases"/>
</dbReference>
<reference evidence="6 7" key="1">
    <citation type="submission" date="2018-06" db="EMBL/GenBank/DDBJ databases">
        <title>Paenibacillus imtechensis sp. nov.</title>
        <authorList>
            <person name="Pinnaka A.K."/>
            <person name="Singh H."/>
            <person name="Kaur M."/>
        </authorList>
    </citation>
    <scope>NUCLEOTIDE SEQUENCE [LARGE SCALE GENOMIC DNA]</scope>
    <source>
        <strain evidence="6 7">SMB1</strain>
    </source>
</reference>
<feature type="domain" description="Deacetylase sirtuin-type" evidence="5">
    <location>
        <begin position="1"/>
        <end position="233"/>
    </location>
</feature>
<feature type="binding site" evidence="4">
    <location>
        <position position="142"/>
    </location>
    <ligand>
        <name>Zn(2+)</name>
        <dbReference type="ChEBI" id="CHEBI:29105"/>
    </ligand>
</feature>
<dbReference type="RefSeq" id="WP_111149707.1">
    <property type="nucleotide sequence ID" value="NZ_QKRB01000060.1"/>
</dbReference>
<dbReference type="PANTHER" id="PTHR11085:SF10">
    <property type="entry name" value="NAD-DEPENDENT PROTEIN DEACYLASE SIRTUIN-5, MITOCHONDRIAL-RELATED"/>
    <property type="match status" value="1"/>
</dbReference>
<evidence type="ECO:0000259" key="5">
    <source>
        <dbReference type="PROSITE" id="PS50305"/>
    </source>
</evidence>
<dbReference type="InterPro" id="IPR026590">
    <property type="entry name" value="Ssirtuin_cat_dom"/>
</dbReference>
<dbReference type="EC" id="2.3.1.286" evidence="1"/>
<dbReference type="GO" id="GO:0070403">
    <property type="term" value="F:NAD+ binding"/>
    <property type="evidence" value="ECO:0007669"/>
    <property type="project" value="InterPro"/>
</dbReference>
<gene>
    <name evidence="6" type="ORF">DNH61_25115</name>
</gene>
<proteinExistence type="predicted"/>
<dbReference type="SUPFAM" id="SSF52467">
    <property type="entry name" value="DHS-like NAD/FAD-binding domain"/>
    <property type="match status" value="1"/>
</dbReference>
<dbReference type="Gene3D" id="3.40.50.1220">
    <property type="entry name" value="TPP-binding domain"/>
    <property type="match status" value="1"/>
</dbReference>
<dbReference type="PROSITE" id="PS50305">
    <property type="entry name" value="SIRTUIN"/>
    <property type="match status" value="1"/>
</dbReference>
<keyword evidence="2" id="KW-0808">Transferase</keyword>
<comment type="caution">
    <text evidence="6">The sequence shown here is derived from an EMBL/GenBank/DDBJ whole genome shotgun (WGS) entry which is preliminary data.</text>
</comment>
<dbReference type="OrthoDB" id="9800582at2"/>
<sequence length="233" mass="25516">MLQTAATIIRSSRRLVVLTGAGCSVDAGVPDFRSPSGWWRQINPQTVATVEALEGNYELFHAFYSARINHLKQVTPHMGHDVLGGWEQAGRIQLIATQNVDGLHQLAGNKQVEELHGSIRSFRCQRCSEPAKEEAFLVGEACRCGGRLRPDVVLFGEGLPQQAWNAALQAIEAADAVLVIGTSLQVYPANQLPYMTKGKLLLINKEETGSEHRFGCFLQGGAEELLLQLDKLV</sequence>
<name>A0A2W1LDC1_9BACL</name>
<dbReference type="InterPro" id="IPR026591">
    <property type="entry name" value="Sirtuin_cat_small_dom_sf"/>
</dbReference>
<keyword evidence="7" id="KW-1185">Reference proteome</keyword>
<feature type="active site" description="Proton acceptor" evidence="4">
    <location>
        <position position="116"/>
    </location>
</feature>
<feature type="binding site" evidence="4">
    <location>
        <position position="124"/>
    </location>
    <ligand>
        <name>Zn(2+)</name>
        <dbReference type="ChEBI" id="CHEBI:29105"/>
    </ligand>
</feature>
<dbReference type="Gene3D" id="3.30.1600.10">
    <property type="entry name" value="SIR2/SIRT2 'Small Domain"/>
    <property type="match status" value="1"/>
</dbReference>
<organism evidence="6 7">
    <name type="scientific">Paenibacillus sambharensis</name>
    <dbReference type="NCBI Taxonomy" id="1803190"/>
    <lineage>
        <taxon>Bacteria</taxon>
        <taxon>Bacillati</taxon>
        <taxon>Bacillota</taxon>
        <taxon>Bacilli</taxon>
        <taxon>Bacillales</taxon>
        <taxon>Paenibacillaceae</taxon>
        <taxon>Paenibacillus</taxon>
    </lineage>
</organism>